<organism evidence="6 7">
    <name type="scientific">Phyllosticta citribraziliensis</name>
    <dbReference type="NCBI Taxonomy" id="989973"/>
    <lineage>
        <taxon>Eukaryota</taxon>
        <taxon>Fungi</taxon>
        <taxon>Dikarya</taxon>
        <taxon>Ascomycota</taxon>
        <taxon>Pezizomycotina</taxon>
        <taxon>Dothideomycetes</taxon>
        <taxon>Dothideomycetes incertae sedis</taxon>
        <taxon>Botryosphaeriales</taxon>
        <taxon>Phyllostictaceae</taxon>
        <taxon>Phyllosticta</taxon>
    </lineage>
</organism>
<dbReference type="InterPro" id="IPR036388">
    <property type="entry name" value="WH-like_DNA-bd_sf"/>
</dbReference>
<dbReference type="RefSeq" id="XP_066660252.1">
    <property type="nucleotide sequence ID" value="XM_066796482.1"/>
</dbReference>
<comment type="caution">
    <text evidence="6">The sequence shown here is derived from an EMBL/GenBank/DDBJ whole genome shotgun (WGS) entry which is preliminary data.</text>
</comment>
<feature type="domain" description="O-methyltransferase C-terminal" evidence="5">
    <location>
        <begin position="196"/>
        <end position="402"/>
    </location>
</feature>
<dbReference type="InterPro" id="IPR016461">
    <property type="entry name" value="COMT-like"/>
</dbReference>
<feature type="region of interest" description="Disordered" evidence="4">
    <location>
        <begin position="516"/>
        <end position="570"/>
    </location>
</feature>
<evidence type="ECO:0000313" key="7">
    <source>
        <dbReference type="Proteomes" id="UP001360953"/>
    </source>
</evidence>
<dbReference type="GO" id="GO:0032259">
    <property type="term" value="P:methylation"/>
    <property type="evidence" value="ECO:0007669"/>
    <property type="project" value="UniProtKB-KW"/>
</dbReference>
<feature type="compositionally biased region" description="Low complexity" evidence="4">
    <location>
        <begin position="553"/>
        <end position="570"/>
    </location>
</feature>
<dbReference type="InterPro" id="IPR029063">
    <property type="entry name" value="SAM-dependent_MTases_sf"/>
</dbReference>
<evidence type="ECO:0000256" key="3">
    <source>
        <dbReference type="ARBA" id="ARBA00022691"/>
    </source>
</evidence>
<dbReference type="PROSITE" id="PS51683">
    <property type="entry name" value="SAM_OMT_II"/>
    <property type="match status" value="1"/>
</dbReference>
<dbReference type="InterPro" id="IPR036390">
    <property type="entry name" value="WH_DNA-bd_sf"/>
</dbReference>
<accession>A0ABR1MAW9</accession>
<gene>
    <name evidence="6" type="ORF">J3D65DRAFT_46723</name>
</gene>
<dbReference type="Proteomes" id="UP001360953">
    <property type="component" value="Unassembled WGS sequence"/>
</dbReference>
<dbReference type="SUPFAM" id="SSF53335">
    <property type="entry name" value="S-adenosyl-L-methionine-dependent methyltransferases"/>
    <property type="match status" value="1"/>
</dbReference>
<dbReference type="Gene3D" id="3.40.50.150">
    <property type="entry name" value="Vaccinia Virus protein VP39"/>
    <property type="match status" value="1"/>
</dbReference>
<dbReference type="EMBL" id="JBBPEH010000001">
    <property type="protein sequence ID" value="KAK7545017.1"/>
    <property type="molecule type" value="Genomic_DNA"/>
</dbReference>
<evidence type="ECO:0000259" key="5">
    <source>
        <dbReference type="Pfam" id="PF00891"/>
    </source>
</evidence>
<dbReference type="Pfam" id="PF00891">
    <property type="entry name" value="Methyltransf_2"/>
    <property type="match status" value="1"/>
</dbReference>
<name>A0ABR1MAW9_9PEZI</name>
<dbReference type="PANTHER" id="PTHR43712:SF16">
    <property type="entry name" value="O-METHYLTRANSFERASE ELCB"/>
    <property type="match status" value="1"/>
</dbReference>
<dbReference type="GO" id="GO:0008168">
    <property type="term" value="F:methyltransferase activity"/>
    <property type="evidence" value="ECO:0007669"/>
    <property type="project" value="UniProtKB-KW"/>
</dbReference>
<keyword evidence="2" id="KW-0808">Transferase</keyword>
<reference evidence="6 7" key="1">
    <citation type="submission" date="2024-04" db="EMBL/GenBank/DDBJ databases">
        <title>Phyllosticta paracitricarpa is synonymous to the EU quarantine fungus P. citricarpa based on phylogenomic analyses.</title>
        <authorList>
            <consortium name="Lawrence Berkeley National Laboratory"/>
            <person name="Van ingen-buijs V.A."/>
            <person name="Van westerhoven A.C."/>
            <person name="Haridas S."/>
            <person name="Skiadas P."/>
            <person name="Martin F."/>
            <person name="Groenewald J.Z."/>
            <person name="Crous P.W."/>
            <person name="Seidl M.F."/>
        </authorList>
    </citation>
    <scope>NUCLEOTIDE SEQUENCE [LARGE SCALE GENOMIC DNA]</scope>
    <source>
        <strain evidence="6 7">CPC 17464</strain>
    </source>
</reference>
<dbReference type="GeneID" id="92029388"/>
<keyword evidence="1 6" id="KW-0489">Methyltransferase</keyword>
<evidence type="ECO:0000256" key="4">
    <source>
        <dbReference type="SAM" id="MobiDB-lite"/>
    </source>
</evidence>
<keyword evidence="3" id="KW-0949">S-adenosyl-L-methionine</keyword>
<proteinExistence type="predicted"/>
<dbReference type="InterPro" id="IPR001077">
    <property type="entry name" value="COMT_C"/>
</dbReference>
<evidence type="ECO:0000313" key="6">
    <source>
        <dbReference type="EMBL" id="KAK7545017.1"/>
    </source>
</evidence>
<sequence length="570" mass="62401">MAQNHNSNSRLTHLTTTIARETAKIQDYFVQHGLPDLSFDLSAPLDFPVSAANAEIQASRRLVINATHELHDLMVGPSQSLRWLGWSYNDNLSLNAVYRFNIAQAVPLDHPVSFDHVAKATGVDLVNVKRLVRHAMTNRIFCEPREGYVAHTAASRVLLDDPTMKDWVGLCTSDFFPAAAATVPAMVKWPGSQEPTQCGFSHAWNIDVPMFVEIGKNPARAKRFGRAMQSLTGGAGYEIDYLVHGYPWEALGDAVVVDVGGSHGFVPVALGKQFPRLRFVVQDLPKTVAGGPATVPNDLSDRIQFQAHDFFDQQPAHGADVFFFRWIFHNWSDKYCIQILKNLIPALKPGARVLINENMLPKPGSEDPWDEKIIRTMDLTMLELLNARERAEEDYAQLFREADSRFKFLGFKRPAGSLTCIIEAVWLPKLNTDDNYVTNEPQSKQAVATEGGATSEAQSFDKDRELNKTPVLGVDTPMEMHFAPLTTGSNALEVVMASTPAVQTPLGAKHIECIGSGFLPPDEGPSGPPASSQLQPPRIHVDSGSGPEQATGSSTIADDAIAGASSSQPK</sequence>
<protein>
    <submittedName>
        <fullName evidence="6">S-adenosyl-L-methionine-dependent methyltransferase</fullName>
    </submittedName>
</protein>
<feature type="region of interest" description="Disordered" evidence="4">
    <location>
        <begin position="444"/>
        <end position="467"/>
    </location>
</feature>
<evidence type="ECO:0000256" key="1">
    <source>
        <dbReference type="ARBA" id="ARBA00022603"/>
    </source>
</evidence>
<evidence type="ECO:0000256" key="2">
    <source>
        <dbReference type="ARBA" id="ARBA00022679"/>
    </source>
</evidence>
<dbReference type="Gene3D" id="1.10.10.10">
    <property type="entry name" value="Winged helix-like DNA-binding domain superfamily/Winged helix DNA-binding domain"/>
    <property type="match status" value="1"/>
</dbReference>
<keyword evidence="7" id="KW-1185">Reference proteome</keyword>
<dbReference type="SUPFAM" id="SSF46785">
    <property type="entry name" value="Winged helix' DNA-binding domain"/>
    <property type="match status" value="1"/>
</dbReference>
<dbReference type="PANTHER" id="PTHR43712">
    <property type="entry name" value="PUTATIVE (AFU_ORTHOLOGUE AFUA_4G14580)-RELATED"/>
    <property type="match status" value="1"/>
</dbReference>